<organism evidence="6 7">
    <name type="scientific">Inquilinus limosus</name>
    <dbReference type="NCBI Taxonomy" id="171674"/>
    <lineage>
        <taxon>Bacteria</taxon>
        <taxon>Pseudomonadati</taxon>
        <taxon>Pseudomonadota</taxon>
        <taxon>Alphaproteobacteria</taxon>
        <taxon>Rhodospirillales</taxon>
        <taxon>Rhodospirillaceae</taxon>
        <taxon>Inquilinus</taxon>
    </lineage>
</organism>
<dbReference type="InterPro" id="IPR036388">
    <property type="entry name" value="WH-like_DNA-bd_sf"/>
</dbReference>
<evidence type="ECO:0000256" key="2">
    <source>
        <dbReference type="ARBA" id="ARBA00023015"/>
    </source>
</evidence>
<dbReference type="Pfam" id="PF00126">
    <property type="entry name" value="HTH_1"/>
    <property type="match status" value="1"/>
</dbReference>
<protein>
    <submittedName>
        <fullName evidence="6">LysR family transcriptional regulator</fullName>
    </submittedName>
</protein>
<reference evidence="6" key="1">
    <citation type="submission" date="2020-06" db="EMBL/GenBank/DDBJ databases">
        <title>Stable isotope informed genome-resolved metagenomics uncovers potential trophic interactions in rhizosphere soil.</title>
        <authorList>
            <person name="Starr E.P."/>
            <person name="Shi S."/>
            <person name="Blazewicz S.J."/>
            <person name="Koch B.J."/>
            <person name="Probst A.J."/>
            <person name="Hungate B.A."/>
            <person name="Pett-Ridge J."/>
            <person name="Firestone M.K."/>
            <person name="Banfield J.F."/>
        </authorList>
    </citation>
    <scope>NUCLEOTIDE SEQUENCE</scope>
    <source>
        <strain evidence="6">YM_69_17</strain>
    </source>
</reference>
<dbReference type="PANTHER" id="PTHR30126">
    <property type="entry name" value="HTH-TYPE TRANSCRIPTIONAL REGULATOR"/>
    <property type="match status" value="1"/>
</dbReference>
<keyword evidence="2" id="KW-0805">Transcription regulation</keyword>
<dbReference type="SUPFAM" id="SSF53850">
    <property type="entry name" value="Periplasmic binding protein-like II"/>
    <property type="match status" value="1"/>
</dbReference>
<accession>A0A952FS50</accession>
<dbReference type="InterPro" id="IPR036390">
    <property type="entry name" value="WH_DNA-bd_sf"/>
</dbReference>
<evidence type="ECO:0000313" key="6">
    <source>
        <dbReference type="EMBL" id="MBW8728290.1"/>
    </source>
</evidence>
<dbReference type="Gene3D" id="3.40.190.10">
    <property type="entry name" value="Periplasmic binding protein-like II"/>
    <property type="match status" value="2"/>
</dbReference>
<feature type="domain" description="HTH lysR-type" evidence="5">
    <location>
        <begin position="1"/>
        <end position="58"/>
    </location>
</feature>
<dbReference type="Proteomes" id="UP000700706">
    <property type="component" value="Unassembled WGS sequence"/>
</dbReference>
<evidence type="ECO:0000256" key="4">
    <source>
        <dbReference type="ARBA" id="ARBA00023163"/>
    </source>
</evidence>
<dbReference type="GO" id="GO:0003700">
    <property type="term" value="F:DNA-binding transcription factor activity"/>
    <property type="evidence" value="ECO:0007669"/>
    <property type="project" value="InterPro"/>
</dbReference>
<proteinExistence type="inferred from homology"/>
<comment type="caution">
    <text evidence="6">The sequence shown here is derived from an EMBL/GenBank/DDBJ whole genome shotgun (WGS) entry which is preliminary data.</text>
</comment>
<evidence type="ECO:0000256" key="3">
    <source>
        <dbReference type="ARBA" id="ARBA00023125"/>
    </source>
</evidence>
<dbReference type="PANTHER" id="PTHR30126:SF2">
    <property type="entry name" value="HTH-TYPE TRANSCRIPTIONAL REGULATOR YJIE"/>
    <property type="match status" value="1"/>
</dbReference>
<keyword evidence="4" id="KW-0804">Transcription</keyword>
<dbReference type="GO" id="GO:0000976">
    <property type="term" value="F:transcription cis-regulatory region binding"/>
    <property type="evidence" value="ECO:0007669"/>
    <property type="project" value="TreeGrafter"/>
</dbReference>
<comment type="similarity">
    <text evidence="1">Belongs to the LysR transcriptional regulatory family.</text>
</comment>
<evidence type="ECO:0000259" key="5">
    <source>
        <dbReference type="PROSITE" id="PS50931"/>
    </source>
</evidence>
<name>A0A952FS50_9PROT</name>
<dbReference type="Gene3D" id="1.10.10.10">
    <property type="entry name" value="Winged helix-like DNA-binding domain superfamily/Winged helix DNA-binding domain"/>
    <property type="match status" value="1"/>
</dbReference>
<sequence length="295" mass="31979">MDLNWLEDYLALAETLSFSRGAARRHVTQPAFSRRIRALEDWVGAPLFLRTTHQVALTPAGAHFQAQAEILVRALHQLRRDTLEAARKGAPPLSIAATHALSFTFFPRWIRRTDAAARLGSLNLVSDSLQACEQMMIRGDVTFLLCHVHPGLATRFDGRPFRSIVVGHDVLVPFSAPAGDGVPRWALGGAAPPRYLGYSDQSGLGRILAGTWEAAGDGPALQPVFTSHLAATLQSMARNGDGLAWLPQTLAEEDVAAGLLVEAGGPEHQVPIEIRLFRPVSRQSEAAEAFWAAFA</sequence>
<dbReference type="PRINTS" id="PR00039">
    <property type="entry name" value="HTHLYSR"/>
</dbReference>
<dbReference type="SUPFAM" id="SSF46785">
    <property type="entry name" value="Winged helix' DNA-binding domain"/>
    <property type="match status" value="1"/>
</dbReference>
<dbReference type="PROSITE" id="PS50931">
    <property type="entry name" value="HTH_LYSR"/>
    <property type="match status" value="1"/>
</dbReference>
<dbReference type="EMBL" id="JAEKLZ010000387">
    <property type="protein sequence ID" value="MBW8728290.1"/>
    <property type="molecule type" value="Genomic_DNA"/>
</dbReference>
<keyword evidence="3" id="KW-0238">DNA-binding</keyword>
<dbReference type="InterPro" id="IPR005119">
    <property type="entry name" value="LysR_subst-bd"/>
</dbReference>
<dbReference type="InterPro" id="IPR000847">
    <property type="entry name" value="LysR_HTH_N"/>
</dbReference>
<gene>
    <name evidence="6" type="ORF">JF625_24495</name>
</gene>
<dbReference type="Pfam" id="PF03466">
    <property type="entry name" value="LysR_substrate"/>
    <property type="match status" value="1"/>
</dbReference>
<evidence type="ECO:0000256" key="1">
    <source>
        <dbReference type="ARBA" id="ARBA00009437"/>
    </source>
</evidence>
<evidence type="ECO:0000313" key="7">
    <source>
        <dbReference type="Proteomes" id="UP000700706"/>
    </source>
</evidence>
<dbReference type="AlphaFoldDB" id="A0A952FS50"/>